<dbReference type="EMBL" id="SSHJ02000005">
    <property type="protein sequence ID" value="MFN0255085.1"/>
    <property type="molecule type" value="Genomic_DNA"/>
</dbReference>
<name>A0ABW9J4H0_9SPHI</name>
<feature type="compositionally biased region" description="Low complexity" evidence="1">
    <location>
        <begin position="97"/>
        <end position="114"/>
    </location>
</feature>
<reference evidence="2 3" key="1">
    <citation type="submission" date="2024-12" db="EMBL/GenBank/DDBJ databases">
        <authorList>
            <person name="Hu S."/>
        </authorList>
    </citation>
    <scope>NUCLEOTIDE SEQUENCE [LARGE SCALE GENOMIC DNA]</scope>
    <source>
        <strain evidence="2 3">THG-T11</strain>
    </source>
</reference>
<gene>
    <name evidence="2" type="ORF">E6A44_005845</name>
</gene>
<feature type="compositionally biased region" description="Low complexity" evidence="1">
    <location>
        <begin position="136"/>
        <end position="156"/>
    </location>
</feature>
<keyword evidence="3" id="KW-1185">Reference proteome</keyword>
<dbReference type="PROSITE" id="PS51257">
    <property type="entry name" value="PROKAR_LIPOPROTEIN"/>
    <property type="match status" value="1"/>
</dbReference>
<feature type="region of interest" description="Disordered" evidence="1">
    <location>
        <begin position="48"/>
        <end position="72"/>
    </location>
</feature>
<dbReference type="Proteomes" id="UP001517247">
    <property type="component" value="Unassembled WGS sequence"/>
</dbReference>
<dbReference type="RefSeq" id="WP_138722223.1">
    <property type="nucleotide sequence ID" value="NZ_SSHJ02000005.1"/>
</dbReference>
<evidence type="ECO:0000313" key="3">
    <source>
        <dbReference type="Proteomes" id="UP001517247"/>
    </source>
</evidence>
<evidence type="ECO:0000313" key="2">
    <source>
        <dbReference type="EMBL" id="MFN0255085.1"/>
    </source>
</evidence>
<accession>A0ABW9J4H0</accession>
<protein>
    <submittedName>
        <fullName evidence="2">Uncharacterized protein</fullName>
    </submittedName>
</protein>
<feature type="region of interest" description="Disordered" evidence="1">
    <location>
        <begin position="97"/>
        <end position="194"/>
    </location>
</feature>
<feature type="compositionally biased region" description="Polar residues" evidence="1">
    <location>
        <begin position="157"/>
        <end position="173"/>
    </location>
</feature>
<sequence length="194" mass="19441">MKRLVYALAVISLSACNSKNSNKEGNQIAASNQLPAIKTTPIANTGQQVNTSGLLTNPAHGQPGHDCALPVGAPLKQNISTSQATAIPTTTTTVPITAQPASSQPVAQQSSSGQKLNPAHGQPGHDCAIAVGAPLKSSKSAPTTTTAPTATVSTATQPAISQPGAQQVTNGQELNPAHGQPGHKCEIAVGAPLT</sequence>
<evidence type="ECO:0000256" key="1">
    <source>
        <dbReference type="SAM" id="MobiDB-lite"/>
    </source>
</evidence>
<organism evidence="2 3">
    <name type="scientific">Pedobacter ureilyticus</name>
    <dbReference type="NCBI Taxonomy" id="1393051"/>
    <lineage>
        <taxon>Bacteria</taxon>
        <taxon>Pseudomonadati</taxon>
        <taxon>Bacteroidota</taxon>
        <taxon>Sphingobacteriia</taxon>
        <taxon>Sphingobacteriales</taxon>
        <taxon>Sphingobacteriaceae</taxon>
        <taxon>Pedobacter</taxon>
    </lineage>
</organism>
<proteinExistence type="predicted"/>
<comment type="caution">
    <text evidence="2">The sequence shown here is derived from an EMBL/GenBank/DDBJ whole genome shotgun (WGS) entry which is preliminary data.</text>
</comment>